<gene>
    <name evidence="4" type="ORF">QF025_002395</name>
</gene>
<dbReference type="Pfam" id="PF03641">
    <property type="entry name" value="Lysine_decarbox"/>
    <property type="match status" value="1"/>
</dbReference>
<evidence type="ECO:0000256" key="3">
    <source>
        <dbReference type="RuleBase" id="RU363015"/>
    </source>
</evidence>
<comment type="caution">
    <text evidence="4">The sequence shown here is derived from an EMBL/GenBank/DDBJ whole genome shotgun (WGS) entry which is preliminary data.</text>
</comment>
<dbReference type="GO" id="GO:0008714">
    <property type="term" value="F:AMP nucleosidase activity"/>
    <property type="evidence" value="ECO:0007669"/>
    <property type="project" value="UniProtKB-EC"/>
</dbReference>
<evidence type="ECO:0000256" key="2">
    <source>
        <dbReference type="ARBA" id="ARBA00006763"/>
    </source>
</evidence>
<dbReference type="EMBL" id="JAVIZN010000002">
    <property type="protein sequence ID" value="MDR6203675.1"/>
    <property type="molecule type" value="Genomic_DNA"/>
</dbReference>
<accession>A0ABD5CGI8</accession>
<dbReference type="InterPro" id="IPR031100">
    <property type="entry name" value="LOG_fam"/>
</dbReference>
<dbReference type="SUPFAM" id="SSF102405">
    <property type="entry name" value="MCP/YpsA-like"/>
    <property type="match status" value="1"/>
</dbReference>
<dbReference type="NCBIfam" id="TIGR00730">
    <property type="entry name" value="Rossman fold protein, TIGR00730 family"/>
    <property type="match status" value="1"/>
</dbReference>
<evidence type="ECO:0000256" key="1">
    <source>
        <dbReference type="ARBA" id="ARBA00000274"/>
    </source>
</evidence>
<dbReference type="PANTHER" id="PTHR31223">
    <property type="entry name" value="LOG FAMILY PROTEIN YJL055W"/>
    <property type="match status" value="1"/>
</dbReference>
<dbReference type="GO" id="GO:0009691">
    <property type="term" value="P:cytokinin biosynthetic process"/>
    <property type="evidence" value="ECO:0007669"/>
    <property type="project" value="UniProtKB-UniRule"/>
</dbReference>
<dbReference type="RefSeq" id="WP_081653091.1">
    <property type="nucleotide sequence ID" value="NZ_ATXV01000018.1"/>
</dbReference>
<reference evidence="4 5" key="1">
    <citation type="submission" date="2023-08" db="EMBL/GenBank/DDBJ databases">
        <title>Genome sequencing of plant associated microbes to promote plant fitness in Sorghum bicolor and Oryza sativa.</title>
        <authorList>
            <person name="Coleman-Derr D."/>
        </authorList>
    </citation>
    <scope>NUCLEOTIDE SEQUENCE [LARGE SCALE GENOMIC DNA]</scope>
    <source>
        <strain evidence="4 5">SLBN-33</strain>
    </source>
</reference>
<organism evidence="4 5">
    <name type="scientific">Paraburkholderia graminis</name>
    <dbReference type="NCBI Taxonomy" id="60548"/>
    <lineage>
        <taxon>Bacteria</taxon>
        <taxon>Pseudomonadati</taxon>
        <taxon>Pseudomonadota</taxon>
        <taxon>Betaproteobacteria</taxon>
        <taxon>Burkholderiales</taxon>
        <taxon>Burkholderiaceae</taxon>
        <taxon>Paraburkholderia</taxon>
    </lineage>
</organism>
<comment type="catalytic activity">
    <reaction evidence="1">
        <text>AMP + H2O = D-ribose 5-phosphate + adenine</text>
        <dbReference type="Rhea" id="RHEA:20129"/>
        <dbReference type="ChEBI" id="CHEBI:15377"/>
        <dbReference type="ChEBI" id="CHEBI:16708"/>
        <dbReference type="ChEBI" id="CHEBI:78346"/>
        <dbReference type="ChEBI" id="CHEBI:456215"/>
        <dbReference type="EC" id="3.2.2.4"/>
    </reaction>
</comment>
<dbReference type="EC" id="3.2.2.n1" evidence="3"/>
<protein>
    <recommendedName>
        <fullName evidence="3">Cytokinin riboside 5'-monophosphate phosphoribohydrolase</fullName>
        <ecNumber evidence="3">3.2.2.n1</ecNumber>
    </recommendedName>
</protein>
<dbReference type="AlphaFoldDB" id="A0ABD5CGI8"/>
<proteinExistence type="inferred from homology"/>
<keyword evidence="3" id="KW-0378">Hydrolase</keyword>
<dbReference type="Gene3D" id="3.40.50.450">
    <property type="match status" value="1"/>
</dbReference>
<name>A0ABD5CGI8_9BURK</name>
<sequence>MPAKTLTEMPARAINAIAVFCGSNFGASEQYLQDARKLGLALACAGITVVYGGTTKGLMGAVADAALSAGGQVHGVITESLHRRGHSHLRLAHCEVAATLRARKARMVELADAFIALPGGIGTIEEVMEVWTMNQLQEIDKPLGLLNTAEFFTPFIAFIDHMIEQRFLPSAHRDSIAIHCEASALINSLHRQPGINVPKWLEPMRPSGAS</sequence>
<dbReference type="InterPro" id="IPR005269">
    <property type="entry name" value="LOG"/>
</dbReference>
<dbReference type="PANTHER" id="PTHR31223:SF70">
    <property type="entry name" value="LOG FAMILY PROTEIN YJL055W"/>
    <property type="match status" value="1"/>
</dbReference>
<keyword evidence="3" id="KW-0203">Cytokinin biosynthesis</keyword>
<evidence type="ECO:0000313" key="4">
    <source>
        <dbReference type="EMBL" id="MDR6203675.1"/>
    </source>
</evidence>
<evidence type="ECO:0000313" key="5">
    <source>
        <dbReference type="Proteomes" id="UP001245184"/>
    </source>
</evidence>
<comment type="similarity">
    <text evidence="2 3">Belongs to the LOG family.</text>
</comment>
<dbReference type="Proteomes" id="UP001245184">
    <property type="component" value="Unassembled WGS sequence"/>
</dbReference>